<feature type="DNA-binding region" description="H-T-H motif" evidence="4">
    <location>
        <begin position="36"/>
        <end position="55"/>
    </location>
</feature>
<evidence type="ECO:0000313" key="6">
    <source>
        <dbReference type="EMBL" id="QIG44582.1"/>
    </source>
</evidence>
<evidence type="ECO:0000259" key="5">
    <source>
        <dbReference type="PROSITE" id="PS50977"/>
    </source>
</evidence>
<dbReference type="RefSeq" id="WP_165236263.1">
    <property type="nucleotide sequence ID" value="NZ_CP049257.1"/>
</dbReference>
<dbReference type="InterPro" id="IPR009057">
    <property type="entry name" value="Homeodomain-like_sf"/>
</dbReference>
<evidence type="ECO:0000256" key="2">
    <source>
        <dbReference type="ARBA" id="ARBA00023125"/>
    </source>
</evidence>
<dbReference type="InterPro" id="IPR041347">
    <property type="entry name" value="MftR_C"/>
</dbReference>
<dbReference type="Proteomes" id="UP000502996">
    <property type="component" value="Chromosome"/>
</dbReference>
<dbReference type="PROSITE" id="PS50977">
    <property type="entry name" value="HTH_TETR_2"/>
    <property type="match status" value="1"/>
</dbReference>
<gene>
    <name evidence="6" type="ORF">G5V58_18930</name>
</gene>
<dbReference type="InterPro" id="IPR050109">
    <property type="entry name" value="HTH-type_TetR-like_transc_reg"/>
</dbReference>
<organism evidence="6 7">
    <name type="scientific">Nocardioides anomalus</name>
    <dbReference type="NCBI Taxonomy" id="2712223"/>
    <lineage>
        <taxon>Bacteria</taxon>
        <taxon>Bacillati</taxon>
        <taxon>Actinomycetota</taxon>
        <taxon>Actinomycetes</taxon>
        <taxon>Propionibacteriales</taxon>
        <taxon>Nocardioidaceae</taxon>
        <taxon>Nocardioides</taxon>
    </lineage>
</organism>
<dbReference type="Gene3D" id="1.10.10.60">
    <property type="entry name" value="Homeodomain-like"/>
    <property type="match status" value="1"/>
</dbReference>
<keyword evidence="1" id="KW-0805">Transcription regulation</keyword>
<accession>A0A6G6WH76</accession>
<evidence type="ECO:0000256" key="3">
    <source>
        <dbReference type="ARBA" id="ARBA00023163"/>
    </source>
</evidence>
<dbReference type="SUPFAM" id="SSF46689">
    <property type="entry name" value="Homeodomain-like"/>
    <property type="match status" value="1"/>
</dbReference>
<dbReference type="InterPro" id="IPR001647">
    <property type="entry name" value="HTH_TetR"/>
</dbReference>
<keyword evidence="7" id="KW-1185">Reference proteome</keyword>
<dbReference type="AlphaFoldDB" id="A0A6G6WH76"/>
<protein>
    <submittedName>
        <fullName evidence="6">TetR family transcriptional regulator</fullName>
    </submittedName>
</protein>
<dbReference type="PANTHER" id="PTHR30055">
    <property type="entry name" value="HTH-TYPE TRANSCRIPTIONAL REGULATOR RUTR"/>
    <property type="match status" value="1"/>
</dbReference>
<dbReference type="PRINTS" id="PR00455">
    <property type="entry name" value="HTHTETR"/>
</dbReference>
<evidence type="ECO:0000256" key="4">
    <source>
        <dbReference type="PROSITE-ProRule" id="PRU00335"/>
    </source>
</evidence>
<dbReference type="GO" id="GO:0000976">
    <property type="term" value="F:transcription cis-regulatory region binding"/>
    <property type="evidence" value="ECO:0007669"/>
    <property type="project" value="TreeGrafter"/>
</dbReference>
<dbReference type="Pfam" id="PF17754">
    <property type="entry name" value="TetR_C_14"/>
    <property type="match status" value="1"/>
</dbReference>
<evidence type="ECO:0000256" key="1">
    <source>
        <dbReference type="ARBA" id="ARBA00023015"/>
    </source>
</evidence>
<dbReference type="KEGG" id="nano:G5V58_18930"/>
<keyword evidence="3" id="KW-0804">Transcription</keyword>
<name>A0A6G6WH76_9ACTN</name>
<dbReference type="PANTHER" id="PTHR30055:SF234">
    <property type="entry name" value="HTH-TYPE TRANSCRIPTIONAL REGULATOR BETI"/>
    <property type="match status" value="1"/>
</dbReference>
<dbReference type="Pfam" id="PF00440">
    <property type="entry name" value="TetR_N"/>
    <property type="match status" value="1"/>
</dbReference>
<dbReference type="GO" id="GO:0003700">
    <property type="term" value="F:DNA-binding transcription factor activity"/>
    <property type="evidence" value="ECO:0007669"/>
    <property type="project" value="TreeGrafter"/>
</dbReference>
<dbReference type="Gene3D" id="1.10.357.10">
    <property type="entry name" value="Tetracycline Repressor, domain 2"/>
    <property type="match status" value="1"/>
</dbReference>
<keyword evidence="2 4" id="KW-0238">DNA-binding</keyword>
<dbReference type="EMBL" id="CP049257">
    <property type="protein sequence ID" value="QIG44582.1"/>
    <property type="molecule type" value="Genomic_DNA"/>
</dbReference>
<reference evidence="6 7" key="1">
    <citation type="submission" date="2020-02" db="EMBL/GenBank/DDBJ databases">
        <title>Full genome sequence of Nocardioides sp. R-3366.</title>
        <authorList>
            <person name="Im W.-T."/>
        </authorList>
    </citation>
    <scope>NUCLEOTIDE SEQUENCE [LARGE SCALE GENOMIC DNA]</scope>
    <source>
        <strain evidence="6 7">R-3366</strain>
    </source>
</reference>
<sequence>MSTSPGLRERKKARTRATIQREALRLFARDGYAATSVEAIAEAAEVSPSTFFRYFPTKEEVVLADFIDEATIERFVAAPADLSVPAALGHAVRTGIAELPAEDFELEQLRNRLIHDVPELRRGMAAEMLRPAELLAEAIGRRLGRAVDEDVRMYAGAAIGALVLAAPYDAEAQGEDPHARIADVVERAQRLDRILALPD</sequence>
<proteinExistence type="predicted"/>
<evidence type="ECO:0000313" key="7">
    <source>
        <dbReference type="Proteomes" id="UP000502996"/>
    </source>
</evidence>
<feature type="domain" description="HTH tetR-type" evidence="5">
    <location>
        <begin position="13"/>
        <end position="73"/>
    </location>
</feature>